<proteinExistence type="inferred from homology"/>
<keyword evidence="2" id="KW-0808">Transferase</keyword>
<dbReference type="PhylomeDB" id="A0A0D2W0K5"/>
<accession>A0A0D2W0K5</accession>
<gene>
    <name evidence="5" type="ORF">CAOG_007851</name>
</gene>
<evidence type="ECO:0000256" key="2">
    <source>
        <dbReference type="ARBA" id="ARBA00022679"/>
    </source>
</evidence>
<dbReference type="InParanoid" id="A0A0D2W0K5"/>
<keyword evidence="6" id="KW-1185">Reference proteome</keyword>
<feature type="domain" description="Carbohydrate kinase FGGY N-terminal" evidence="4">
    <location>
        <begin position="3"/>
        <end position="253"/>
    </location>
</feature>
<organism evidence="5 6">
    <name type="scientific">Capsaspora owczarzaki (strain ATCC 30864)</name>
    <dbReference type="NCBI Taxonomy" id="595528"/>
    <lineage>
        <taxon>Eukaryota</taxon>
        <taxon>Filasterea</taxon>
        <taxon>Capsaspora</taxon>
    </lineage>
</organism>
<dbReference type="InterPro" id="IPR043129">
    <property type="entry name" value="ATPase_NBD"/>
</dbReference>
<dbReference type="RefSeq" id="XP_004342933.2">
    <property type="nucleotide sequence ID" value="XM_004342884.2"/>
</dbReference>
<dbReference type="GO" id="GO:0050277">
    <property type="term" value="F:sedoheptulokinase activity"/>
    <property type="evidence" value="ECO:0007669"/>
    <property type="project" value="TreeGrafter"/>
</dbReference>
<dbReference type="OrthoDB" id="10264182at2759"/>
<dbReference type="GO" id="GO:0006071">
    <property type="term" value="P:glycerol metabolic process"/>
    <property type="evidence" value="ECO:0007669"/>
    <property type="project" value="TreeGrafter"/>
</dbReference>
<evidence type="ECO:0000259" key="4">
    <source>
        <dbReference type="Pfam" id="PF00370"/>
    </source>
</evidence>
<keyword evidence="3" id="KW-0418">Kinase</keyword>
<evidence type="ECO:0000313" key="5">
    <source>
        <dbReference type="EMBL" id="KJE97747.1"/>
    </source>
</evidence>
<name>A0A0D2W0K5_CAPO3</name>
<comment type="similarity">
    <text evidence="1">Belongs to the FGGY kinase family.</text>
</comment>
<dbReference type="PANTHER" id="PTHR10196:SF67">
    <property type="entry name" value="SEDOHEPTULOKINASE"/>
    <property type="match status" value="1"/>
</dbReference>
<sequence length="508" mass="53839">MVVVGLDVGTTSIKIVVLDPAQTLYAPVWAAEEQHEAYTIHSSERAEQDPSVLLGVAVNLLRSVPETLAARVDRIALTGQMHGVVLWSQQNANAAANQTPNLKDSSLLPVSPLITWEDGRCSSAFLADLHKQATSQMQLSSGYGVASLAWLAKNNPDILSKATACGTIMDFVACSICEDAQPCMTPTNAASFGAFDAAQSCWQQPYIEEVAGIRFDLLPRIVSSGTRVGRLKSGILQADRTTEVQVLAAEGDHPCSVYAALNIIARPSSSVPAVQPSHSVPQAILNMGTSSQVAIVVPRSGLPADLKLNPSVEIRPYFAPELCMIVLASQTGGNALAALVTAFSRCTTELSDDAGAISSDAAFSKLIEKGCSLVKQTDRPPSISFRPTFYGERADTAMRGQIANIGLDASGELDFSFVGLFVAACRDLMLHLATMLDQLVGDTIAESSPTLLHRLGIQNLIATGRAIQRNPLLQHFASAAFRVPVRVLPLDSRADSALGVALLALPTV</sequence>
<dbReference type="Pfam" id="PF00370">
    <property type="entry name" value="FGGY_N"/>
    <property type="match status" value="1"/>
</dbReference>
<dbReference type="Gene3D" id="3.30.420.40">
    <property type="match status" value="2"/>
</dbReference>
<dbReference type="SUPFAM" id="SSF53067">
    <property type="entry name" value="Actin-like ATPase domain"/>
    <property type="match status" value="2"/>
</dbReference>
<protein>
    <recommendedName>
        <fullName evidence="4">Carbohydrate kinase FGGY N-terminal domain-containing protein</fullName>
    </recommendedName>
</protein>
<dbReference type="PANTHER" id="PTHR10196">
    <property type="entry name" value="SUGAR KINASE"/>
    <property type="match status" value="1"/>
</dbReference>
<evidence type="ECO:0000256" key="1">
    <source>
        <dbReference type="ARBA" id="ARBA00009156"/>
    </source>
</evidence>
<dbReference type="GO" id="GO:0005829">
    <property type="term" value="C:cytosol"/>
    <property type="evidence" value="ECO:0007669"/>
    <property type="project" value="TreeGrafter"/>
</dbReference>
<dbReference type="AlphaFoldDB" id="A0A0D2W0K5"/>
<dbReference type="EMBL" id="KE346375">
    <property type="protein sequence ID" value="KJE97747.1"/>
    <property type="molecule type" value="Genomic_DNA"/>
</dbReference>
<dbReference type="eggNOG" id="KOG2517">
    <property type="taxonomic scope" value="Eukaryota"/>
</dbReference>
<evidence type="ECO:0000313" key="6">
    <source>
        <dbReference type="Proteomes" id="UP000008743"/>
    </source>
</evidence>
<dbReference type="STRING" id="595528.A0A0D2W0K5"/>
<dbReference type="Proteomes" id="UP000008743">
    <property type="component" value="Unassembled WGS sequence"/>
</dbReference>
<dbReference type="CDD" id="cd07777">
    <property type="entry name" value="ASKHA_NBD_FGGY_SHK"/>
    <property type="match status" value="1"/>
</dbReference>
<evidence type="ECO:0000256" key="3">
    <source>
        <dbReference type="ARBA" id="ARBA00022777"/>
    </source>
</evidence>
<reference evidence="6" key="1">
    <citation type="submission" date="2011-02" db="EMBL/GenBank/DDBJ databases">
        <title>The Genome Sequence of Capsaspora owczarzaki ATCC 30864.</title>
        <authorList>
            <person name="Russ C."/>
            <person name="Cuomo C."/>
            <person name="Burger G."/>
            <person name="Gray M.W."/>
            <person name="Holland P.W.H."/>
            <person name="King N."/>
            <person name="Lang F.B.F."/>
            <person name="Roger A.J."/>
            <person name="Ruiz-Trillo I."/>
            <person name="Young S.K."/>
            <person name="Zeng Q."/>
            <person name="Gargeya S."/>
            <person name="Alvarado L."/>
            <person name="Berlin A."/>
            <person name="Chapman S.B."/>
            <person name="Chen Z."/>
            <person name="Freedman E."/>
            <person name="Gellesch M."/>
            <person name="Goldberg J."/>
            <person name="Griggs A."/>
            <person name="Gujja S."/>
            <person name="Heilman E."/>
            <person name="Heiman D."/>
            <person name="Howarth C."/>
            <person name="Mehta T."/>
            <person name="Neiman D."/>
            <person name="Pearson M."/>
            <person name="Roberts A."/>
            <person name="Saif S."/>
            <person name="Shea T."/>
            <person name="Shenoy N."/>
            <person name="Sisk P."/>
            <person name="Stolte C."/>
            <person name="Sykes S."/>
            <person name="White J."/>
            <person name="Yandava C."/>
            <person name="Haas B."/>
            <person name="Nusbaum C."/>
            <person name="Birren B."/>
        </authorList>
    </citation>
    <scope>NUCLEOTIDE SEQUENCE</scope>
    <source>
        <strain evidence="6">ATCC 30864</strain>
    </source>
</reference>
<dbReference type="InterPro" id="IPR018484">
    <property type="entry name" value="FGGY_N"/>
</dbReference>